<dbReference type="PANTHER" id="PTHR24321">
    <property type="entry name" value="DEHYDROGENASES, SHORT CHAIN"/>
    <property type="match status" value="1"/>
</dbReference>
<dbReference type="PRINTS" id="PR00081">
    <property type="entry name" value="GDHRDH"/>
</dbReference>
<comment type="similarity">
    <text evidence="1">Belongs to the short-chain dehydrogenases/reductases (SDR) family.</text>
</comment>
<evidence type="ECO:0000256" key="1">
    <source>
        <dbReference type="ARBA" id="ARBA00006484"/>
    </source>
</evidence>
<dbReference type="CDD" id="cd05233">
    <property type="entry name" value="SDR_c"/>
    <property type="match status" value="1"/>
</dbReference>
<sequence>MSHKLEGKVVVMTGGASGIGLKTAHLLYSRGAIVSIADVSEAGIKSAVESIKSSFPGSTGKISGQVVDVRQRTSVESWVQGVVKEHGKLHGAVNLAGVIGKDIGIANIEDVSDDDWDFVMGVNLGGVLNCMRAEIPHMRTVEDGGKGGSIVNASSIAGIIGMPKNAAYIASKHAVVGLTRTCAKEQGPGGVRCNAICPGPIDTPMVRKSKEVVGDEGTSANPNLASIPMGREGDVEEVAELIAWLLCDGSSYMSGTVQSIDGGWACH</sequence>
<name>A0A9P7YJ79_9HELO</name>
<protein>
    <submittedName>
        <fullName evidence="4">3-alpha--hydroxysteroid dehydrogenase</fullName>
    </submittedName>
</protein>
<evidence type="ECO:0000256" key="2">
    <source>
        <dbReference type="ARBA" id="ARBA00022857"/>
    </source>
</evidence>
<evidence type="ECO:0000256" key="3">
    <source>
        <dbReference type="ARBA" id="ARBA00023002"/>
    </source>
</evidence>
<keyword evidence="3" id="KW-0560">Oxidoreductase</keyword>
<gene>
    <name evidence="4" type="ORF">BJ875DRAFT_423775</name>
</gene>
<dbReference type="Pfam" id="PF13561">
    <property type="entry name" value="adh_short_C2"/>
    <property type="match status" value="1"/>
</dbReference>
<dbReference type="AlphaFoldDB" id="A0A9P7YJ79"/>
<dbReference type="SUPFAM" id="SSF51735">
    <property type="entry name" value="NAD(P)-binding Rossmann-fold domains"/>
    <property type="match status" value="1"/>
</dbReference>
<evidence type="ECO:0000313" key="5">
    <source>
        <dbReference type="Proteomes" id="UP000824998"/>
    </source>
</evidence>
<accession>A0A9P7YJ79</accession>
<proteinExistence type="inferred from homology"/>
<dbReference type="InterPro" id="IPR002347">
    <property type="entry name" value="SDR_fam"/>
</dbReference>
<organism evidence="4 5">
    <name type="scientific">Amylocarpus encephaloides</name>
    <dbReference type="NCBI Taxonomy" id="45428"/>
    <lineage>
        <taxon>Eukaryota</taxon>
        <taxon>Fungi</taxon>
        <taxon>Dikarya</taxon>
        <taxon>Ascomycota</taxon>
        <taxon>Pezizomycotina</taxon>
        <taxon>Leotiomycetes</taxon>
        <taxon>Helotiales</taxon>
        <taxon>Helotiales incertae sedis</taxon>
        <taxon>Amylocarpus</taxon>
    </lineage>
</organism>
<dbReference type="GO" id="GO:0009688">
    <property type="term" value="P:abscisic acid biosynthetic process"/>
    <property type="evidence" value="ECO:0007669"/>
    <property type="project" value="UniProtKB-ARBA"/>
</dbReference>
<dbReference type="EMBL" id="MU251460">
    <property type="protein sequence ID" value="KAG9234532.1"/>
    <property type="molecule type" value="Genomic_DNA"/>
</dbReference>
<dbReference type="Proteomes" id="UP000824998">
    <property type="component" value="Unassembled WGS sequence"/>
</dbReference>
<dbReference type="Gene3D" id="3.40.50.720">
    <property type="entry name" value="NAD(P)-binding Rossmann-like Domain"/>
    <property type="match status" value="1"/>
</dbReference>
<comment type="caution">
    <text evidence="4">The sequence shown here is derived from an EMBL/GenBank/DDBJ whole genome shotgun (WGS) entry which is preliminary data.</text>
</comment>
<dbReference type="PANTHER" id="PTHR24321:SF8">
    <property type="entry name" value="ESTRADIOL 17-BETA-DEHYDROGENASE 8-RELATED"/>
    <property type="match status" value="1"/>
</dbReference>
<dbReference type="FunFam" id="3.40.50.720:FF:000084">
    <property type="entry name" value="Short-chain dehydrogenase reductase"/>
    <property type="match status" value="1"/>
</dbReference>
<dbReference type="InterPro" id="IPR036291">
    <property type="entry name" value="NAD(P)-bd_dom_sf"/>
</dbReference>
<reference evidence="4" key="1">
    <citation type="journal article" date="2021" name="IMA Fungus">
        <title>Genomic characterization of three marine fungi, including Emericellopsis atlantica sp. nov. with signatures of a generalist lifestyle and marine biomass degradation.</title>
        <authorList>
            <person name="Hagestad O.C."/>
            <person name="Hou L."/>
            <person name="Andersen J.H."/>
            <person name="Hansen E.H."/>
            <person name="Altermark B."/>
            <person name="Li C."/>
            <person name="Kuhnert E."/>
            <person name="Cox R.J."/>
            <person name="Crous P.W."/>
            <person name="Spatafora J.W."/>
            <person name="Lail K."/>
            <person name="Amirebrahimi M."/>
            <person name="Lipzen A."/>
            <person name="Pangilinan J."/>
            <person name="Andreopoulos W."/>
            <person name="Hayes R.D."/>
            <person name="Ng V."/>
            <person name="Grigoriev I.V."/>
            <person name="Jackson S.A."/>
            <person name="Sutton T.D.S."/>
            <person name="Dobson A.D.W."/>
            <person name="Rama T."/>
        </authorList>
    </citation>
    <scope>NUCLEOTIDE SEQUENCE</scope>
    <source>
        <strain evidence="4">TRa018bII</strain>
    </source>
</reference>
<dbReference type="PRINTS" id="PR00080">
    <property type="entry name" value="SDRFAMILY"/>
</dbReference>
<keyword evidence="2" id="KW-0521">NADP</keyword>
<keyword evidence="5" id="KW-1185">Reference proteome</keyword>
<dbReference type="GO" id="GO:0016491">
    <property type="term" value="F:oxidoreductase activity"/>
    <property type="evidence" value="ECO:0007669"/>
    <property type="project" value="UniProtKB-KW"/>
</dbReference>
<evidence type="ECO:0000313" key="4">
    <source>
        <dbReference type="EMBL" id="KAG9234532.1"/>
    </source>
</evidence>
<dbReference type="OrthoDB" id="1669814at2759"/>